<dbReference type="Gene3D" id="2.60.120.260">
    <property type="entry name" value="Galactose-binding domain-like"/>
    <property type="match status" value="1"/>
</dbReference>
<dbReference type="InterPro" id="IPR008979">
    <property type="entry name" value="Galactose-bd-like_sf"/>
</dbReference>
<dbReference type="SUPFAM" id="SSF49785">
    <property type="entry name" value="Galactose-binding domain-like"/>
    <property type="match status" value="1"/>
</dbReference>
<evidence type="ECO:0000313" key="3">
    <source>
        <dbReference type="Proteomes" id="UP000054097"/>
    </source>
</evidence>
<gene>
    <name evidence="2" type="ORF">M408DRAFT_333031</name>
</gene>
<accession>A0A0C3ASF5</accession>
<keyword evidence="1" id="KW-0472">Membrane</keyword>
<name>A0A0C3ASF5_SERVB</name>
<dbReference type="HOGENOM" id="CLU_1295107_0_0_1"/>
<evidence type="ECO:0000313" key="2">
    <source>
        <dbReference type="EMBL" id="KIM22196.1"/>
    </source>
</evidence>
<reference evidence="3" key="2">
    <citation type="submission" date="2015-01" db="EMBL/GenBank/DDBJ databases">
        <title>Evolutionary Origins and Diversification of the Mycorrhizal Mutualists.</title>
        <authorList>
            <consortium name="DOE Joint Genome Institute"/>
            <consortium name="Mycorrhizal Genomics Consortium"/>
            <person name="Kohler A."/>
            <person name="Kuo A."/>
            <person name="Nagy L.G."/>
            <person name="Floudas D."/>
            <person name="Copeland A."/>
            <person name="Barry K.W."/>
            <person name="Cichocki N."/>
            <person name="Veneault-Fourrey C."/>
            <person name="LaButti K."/>
            <person name="Lindquist E.A."/>
            <person name="Lipzen A."/>
            <person name="Lundell T."/>
            <person name="Morin E."/>
            <person name="Murat C."/>
            <person name="Riley R."/>
            <person name="Ohm R."/>
            <person name="Sun H."/>
            <person name="Tunlid A."/>
            <person name="Henrissat B."/>
            <person name="Grigoriev I.V."/>
            <person name="Hibbett D.S."/>
            <person name="Martin F."/>
        </authorList>
    </citation>
    <scope>NUCLEOTIDE SEQUENCE [LARGE SCALE GENOMIC DNA]</scope>
    <source>
        <strain evidence="3">MAFF 305830</strain>
    </source>
</reference>
<proteinExistence type="predicted"/>
<keyword evidence="1" id="KW-1133">Transmembrane helix</keyword>
<feature type="transmembrane region" description="Helical" evidence="1">
    <location>
        <begin position="165"/>
        <end position="190"/>
    </location>
</feature>
<organism evidence="2 3">
    <name type="scientific">Serendipita vermifera MAFF 305830</name>
    <dbReference type="NCBI Taxonomy" id="933852"/>
    <lineage>
        <taxon>Eukaryota</taxon>
        <taxon>Fungi</taxon>
        <taxon>Dikarya</taxon>
        <taxon>Basidiomycota</taxon>
        <taxon>Agaricomycotina</taxon>
        <taxon>Agaricomycetes</taxon>
        <taxon>Sebacinales</taxon>
        <taxon>Serendipitaceae</taxon>
        <taxon>Serendipita</taxon>
    </lineage>
</organism>
<keyword evidence="1" id="KW-0812">Transmembrane</keyword>
<keyword evidence="3" id="KW-1185">Reference proteome</keyword>
<dbReference type="EMBL" id="KN824361">
    <property type="protein sequence ID" value="KIM22196.1"/>
    <property type="molecule type" value="Genomic_DNA"/>
</dbReference>
<dbReference type="AlphaFoldDB" id="A0A0C3ASF5"/>
<dbReference type="Proteomes" id="UP000054097">
    <property type="component" value="Unassembled WGS sequence"/>
</dbReference>
<protein>
    <recommendedName>
        <fullName evidence="4">DUF642 domain-containing protein</fullName>
    </recommendedName>
</protein>
<sequence length="213" mass="23203">MSSDEGITGWEISNSEDWPLVDGYSGFGIHLASTSDITPVIITQYLDLREGALYRLSFWASYAPLDATSETNSSERLFSAAFGQDGYWHVDLVSSSWENFSFEAHGAGNDNLTFTGYDITGGGFSLDNVTLVEISPISSSSAPTTSASTRPSSADTGSVMNQINVIWGIVGSVIGAIAGVATIYMCISHWRQRRQPHRKMHRTVAPSSRRPFY</sequence>
<evidence type="ECO:0000256" key="1">
    <source>
        <dbReference type="SAM" id="Phobius"/>
    </source>
</evidence>
<evidence type="ECO:0008006" key="4">
    <source>
        <dbReference type="Google" id="ProtNLM"/>
    </source>
</evidence>
<reference evidence="2 3" key="1">
    <citation type="submission" date="2014-04" db="EMBL/GenBank/DDBJ databases">
        <authorList>
            <consortium name="DOE Joint Genome Institute"/>
            <person name="Kuo A."/>
            <person name="Zuccaro A."/>
            <person name="Kohler A."/>
            <person name="Nagy L.G."/>
            <person name="Floudas D."/>
            <person name="Copeland A."/>
            <person name="Barry K.W."/>
            <person name="Cichocki N."/>
            <person name="Veneault-Fourrey C."/>
            <person name="LaButti K."/>
            <person name="Lindquist E.A."/>
            <person name="Lipzen A."/>
            <person name="Lundell T."/>
            <person name="Morin E."/>
            <person name="Murat C."/>
            <person name="Sun H."/>
            <person name="Tunlid A."/>
            <person name="Henrissat B."/>
            <person name="Grigoriev I.V."/>
            <person name="Hibbett D.S."/>
            <person name="Martin F."/>
            <person name="Nordberg H.P."/>
            <person name="Cantor M.N."/>
            <person name="Hua S.X."/>
        </authorList>
    </citation>
    <scope>NUCLEOTIDE SEQUENCE [LARGE SCALE GENOMIC DNA]</scope>
    <source>
        <strain evidence="2 3">MAFF 305830</strain>
    </source>
</reference>